<dbReference type="SUPFAM" id="SSF48498">
    <property type="entry name" value="Tetracyclin repressor-like, C-terminal domain"/>
    <property type="match status" value="1"/>
</dbReference>
<reference evidence="6 7" key="1">
    <citation type="submission" date="2020-07" db="EMBL/GenBank/DDBJ databases">
        <title>Sequencing the genomes of 1000 actinobacteria strains.</title>
        <authorList>
            <person name="Klenk H.-P."/>
        </authorList>
    </citation>
    <scope>NUCLEOTIDE SEQUENCE [LARGE SCALE GENOMIC DNA]</scope>
    <source>
        <strain evidence="6 7">DSM 26474</strain>
    </source>
</reference>
<protein>
    <submittedName>
        <fullName evidence="6">AcrR family transcriptional regulator</fullName>
    </submittedName>
</protein>
<dbReference type="PROSITE" id="PS50977">
    <property type="entry name" value="HTH_TETR_2"/>
    <property type="match status" value="1"/>
</dbReference>
<dbReference type="InterPro" id="IPR036271">
    <property type="entry name" value="Tet_transcr_reg_TetR-rel_C_sf"/>
</dbReference>
<dbReference type="RefSeq" id="WP_179547158.1">
    <property type="nucleotide sequence ID" value="NZ_BSEW01000001.1"/>
</dbReference>
<dbReference type="PANTHER" id="PTHR47506:SF1">
    <property type="entry name" value="HTH-TYPE TRANSCRIPTIONAL REGULATOR YJDC"/>
    <property type="match status" value="1"/>
</dbReference>
<evidence type="ECO:0000256" key="2">
    <source>
        <dbReference type="ARBA" id="ARBA00023125"/>
    </source>
</evidence>
<dbReference type="InterPro" id="IPR001647">
    <property type="entry name" value="HTH_TetR"/>
</dbReference>
<dbReference type="Pfam" id="PF00440">
    <property type="entry name" value="TetR_N"/>
    <property type="match status" value="1"/>
</dbReference>
<dbReference type="Proteomes" id="UP000549913">
    <property type="component" value="Unassembled WGS sequence"/>
</dbReference>
<evidence type="ECO:0000256" key="4">
    <source>
        <dbReference type="PROSITE-ProRule" id="PRU00335"/>
    </source>
</evidence>
<evidence type="ECO:0000313" key="6">
    <source>
        <dbReference type="EMBL" id="NYD69910.1"/>
    </source>
</evidence>
<dbReference type="Pfam" id="PF16925">
    <property type="entry name" value="TetR_C_13"/>
    <property type="match status" value="1"/>
</dbReference>
<gene>
    <name evidence="6" type="ORF">BJ984_001068</name>
</gene>
<evidence type="ECO:0000256" key="1">
    <source>
        <dbReference type="ARBA" id="ARBA00023015"/>
    </source>
</evidence>
<name>A0A852SK08_9MICO</name>
<dbReference type="EMBL" id="JACCBM010000001">
    <property type="protein sequence ID" value="NYD69910.1"/>
    <property type="molecule type" value="Genomic_DNA"/>
</dbReference>
<dbReference type="AlphaFoldDB" id="A0A852SK08"/>
<evidence type="ECO:0000256" key="3">
    <source>
        <dbReference type="ARBA" id="ARBA00023163"/>
    </source>
</evidence>
<keyword evidence="1" id="KW-0805">Transcription regulation</keyword>
<keyword evidence="3" id="KW-0804">Transcription</keyword>
<sequence>MPARTRDSLPPREHLLEVAAGLFYREGINSVGIDQIVRAAGVTRATLYRHFPGKEALVVAYLQREDELLRAVFAQGEAQAVSPEHMLESALEGIADDATRHHQRGCPFINAAAEFPDADSAVRRVVADHRAWFKESLARYLSDAGRPEPAETADALGILRDGVLIGSYLDDSARVRRAFLRTARPLAGLS</sequence>
<comment type="caution">
    <text evidence="6">The sequence shown here is derived from an EMBL/GenBank/DDBJ whole genome shotgun (WGS) entry which is preliminary data.</text>
</comment>
<feature type="DNA-binding region" description="H-T-H motif" evidence="4">
    <location>
        <begin position="32"/>
        <end position="51"/>
    </location>
</feature>
<proteinExistence type="predicted"/>
<dbReference type="InterPro" id="IPR011075">
    <property type="entry name" value="TetR_C"/>
</dbReference>
<keyword evidence="7" id="KW-1185">Reference proteome</keyword>
<dbReference type="PRINTS" id="PR00455">
    <property type="entry name" value="HTHTETR"/>
</dbReference>
<dbReference type="InterPro" id="IPR009057">
    <property type="entry name" value="Homeodomain-like_sf"/>
</dbReference>
<accession>A0A852SK08</accession>
<feature type="domain" description="HTH tetR-type" evidence="5">
    <location>
        <begin position="9"/>
        <end position="69"/>
    </location>
</feature>
<dbReference type="Gene3D" id="1.10.357.10">
    <property type="entry name" value="Tetracycline Repressor, domain 2"/>
    <property type="match status" value="1"/>
</dbReference>
<dbReference type="GO" id="GO:0003677">
    <property type="term" value="F:DNA binding"/>
    <property type="evidence" value="ECO:0007669"/>
    <property type="project" value="UniProtKB-UniRule"/>
</dbReference>
<keyword evidence="2 4" id="KW-0238">DNA-binding</keyword>
<dbReference type="SUPFAM" id="SSF46689">
    <property type="entry name" value="Homeodomain-like"/>
    <property type="match status" value="1"/>
</dbReference>
<evidence type="ECO:0000259" key="5">
    <source>
        <dbReference type="PROSITE" id="PS50977"/>
    </source>
</evidence>
<organism evidence="6 7">
    <name type="scientific">Herbiconiux flava</name>
    <dbReference type="NCBI Taxonomy" id="881268"/>
    <lineage>
        <taxon>Bacteria</taxon>
        <taxon>Bacillati</taxon>
        <taxon>Actinomycetota</taxon>
        <taxon>Actinomycetes</taxon>
        <taxon>Micrococcales</taxon>
        <taxon>Microbacteriaceae</taxon>
        <taxon>Herbiconiux</taxon>
    </lineage>
</organism>
<evidence type="ECO:0000313" key="7">
    <source>
        <dbReference type="Proteomes" id="UP000549913"/>
    </source>
</evidence>
<dbReference type="PANTHER" id="PTHR47506">
    <property type="entry name" value="TRANSCRIPTIONAL REGULATORY PROTEIN"/>
    <property type="match status" value="1"/>
</dbReference>